<dbReference type="GeneID" id="100379460"/>
<dbReference type="EnsemblMetazoa" id="NM_001173271.1">
    <property type="protein sequence ID" value="NP_001166742.1"/>
    <property type="gene ID" value="GeneID_100379460"/>
</dbReference>
<dbReference type="Pfam" id="PF00379">
    <property type="entry name" value="Chitin_bind_4"/>
    <property type="match status" value="1"/>
</dbReference>
<feature type="chain" id="PRO_5010827382" evidence="5">
    <location>
        <begin position="24"/>
        <end position="145"/>
    </location>
</feature>
<evidence type="ECO:0000313" key="6">
    <source>
        <dbReference type="EMBL" id="FAA00508.1"/>
    </source>
</evidence>
<dbReference type="RefSeq" id="NP_001166742.1">
    <property type="nucleotide sequence ID" value="NM_001173271.1"/>
</dbReference>
<keyword evidence="8" id="KW-1185">Reference proteome</keyword>
<organism evidence="6">
    <name type="scientific">Bombyx mori</name>
    <name type="common">Silk moth</name>
    <dbReference type="NCBI Taxonomy" id="7091"/>
    <lineage>
        <taxon>Eukaryota</taxon>
        <taxon>Metazoa</taxon>
        <taxon>Ecdysozoa</taxon>
        <taxon>Arthropoda</taxon>
        <taxon>Hexapoda</taxon>
        <taxon>Insecta</taxon>
        <taxon>Pterygota</taxon>
        <taxon>Neoptera</taxon>
        <taxon>Endopterygota</taxon>
        <taxon>Lepidoptera</taxon>
        <taxon>Glossata</taxon>
        <taxon>Ditrysia</taxon>
        <taxon>Bombycoidea</taxon>
        <taxon>Bombycidae</taxon>
        <taxon>Bombycinae</taxon>
        <taxon>Bombyx</taxon>
    </lineage>
</organism>
<evidence type="ECO:0000313" key="7">
    <source>
        <dbReference type="EnsemblMetazoa" id="NP_001166742.1"/>
    </source>
</evidence>
<evidence type="ECO:0000256" key="5">
    <source>
        <dbReference type="SAM" id="SignalP"/>
    </source>
</evidence>
<dbReference type="GO" id="GO:0008010">
    <property type="term" value="F:structural constituent of chitin-based larval cuticle"/>
    <property type="evidence" value="ECO:0007669"/>
    <property type="project" value="TreeGrafter"/>
</dbReference>
<reference evidence="7" key="3">
    <citation type="submission" date="2022-06" db="UniProtKB">
        <authorList>
            <consortium name="EnsemblMetazoa"/>
        </authorList>
    </citation>
    <scope>IDENTIFICATION</scope>
    <source>
        <strain evidence="7">p50T (Dazao)</strain>
    </source>
</reference>
<evidence type="ECO:0000256" key="3">
    <source>
        <dbReference type="PROSITE-ProRule" id="PRU00497"/>
    </source>
</evidence>
<dbReference type="eggNOG" id="ENOG502T9GB">
    <property type="taxonomic scope" value="Eukaryota"/>
</dbReference>
<dbReference type="PANTHER" id="PTHR10380">
    <property type="entry name" value="CUTICLE PROTEIN"/>
    <property type="match status" value="1"/>
</dbReference>
<dbReference type="InterPro" id="IPR000618">
    <property type="entry name" value="Insect_cuticle"/>
</dbReference>
<dbReference type="OMA" id="YVHADHI"/>
<proteinExistence type="evidence at transcript level"/>
<name>C0H6J7_BOMMO</name>
<dbReference type="STRING" id="7091.C0H6J7"/>
<dbReference type="AlphaFoldDB" id="C0H6J7"/>
<reference evidence="8" key="1">
    <citation type="journal article" date="2008" name="Insect Biochem. Mol. Biol.">
        <title>The genome of a lepidopteran model insect, the silkworm Bombyx mori.</title>
        <authorList>
            <consortium name="International Silkworm Genome Consortium"/>
        </authorList>
    </citation>
    <scope>NUCLEOTIDE SEQUENCE [LARGE SCALE GENOMIC DNA]</scope>
    <source>
        <strain evidence="8">p50T</strain>
    </source>
</reference>
<evidence type="ECO:0000256" key="2">
    <source>
        <dbReference type="ARBA" id="ARBA00022729"/>
    </source>
</evidence>
<evidence type="ECO:0000256" key="1">
    <source>
        <dbReference type="ARBA" id="ARBA00022460"/>
    </source>
</evidence>
<accession>C0H6J7</accession>
<feature type="signal peptide" evidence="5">
    <location>
        <begin position="1"/>
        <end position="23"/>
    </location>
</feature>
<dbReference type="PROSITE" id="PS00233">
    <property type="entry name" value="CHIT_BIND_RR_1"/>
    <property type="match status" value="1"/>
</dbReference>
<dbReference type="OrthoDB" id="6343684at2759"/>
<dbReference type="PANTHER" id="PTHR10380:SF237">
    <property type="entry name" value="CUTICULAR PROTEIN 65AU, ISOFORM A-RELATED"/>
    <property type="match status" value="1"/>
</dbReference>
<sequence length="145" mass="15771">MFVGTYSYLNCLLVTLALGCVAADVSHVIANANANANRDAKIIRQELDVNPDGAYHWTYETENGIVADETGGLKNPQDENPIPSVQGRVSWTAPDGQLVEIQYVADENGYQPQGSFIPTPPPIPEAIVRALQYIQDHPPPATQKN</sequence>
<dbReference type="PRINTS" id="PR00947">
    <property type="entry name" value="CUTICLE"/>
</dbReference>
<dbReference type="Proteomes" id="UP000005204">
    <property type="component" value="Unassembled WGS sequence"/>
</dbReference>
<dbReference type="HOGENOM" id="CLU_065450_3_0_1"/>
<dbReference type="PaxDb" id="7091-BGIBMGA011998-TA"/>
<dbReference type="InterPro" id="IPR031311">
    <property type="entry name" value="CHIT_BIND_RR_consensus"/>
</dbReference>
<dbReference type="InterPro" id="IPR050468">
    <property type="entry name" value="Cuticle_Struct_Prot"/>
</dbReference>
<dbReference type="EMBL" id="BR000507">
    <property type="protein sequence ID" value="FAA00508.1"/>
    <property type="molecule type" value="mRNA"/>
</dbReference>
<dbReference type="KEGG" id="bmor:100379460"/>
<protein>
    <submittedName>
        <fullName evidence="6">Putative cuticle protein</fullName>
    </submittedName>
</protein>
<reference evidence="6" key="2">
    <citation type="journal article" date="2008" name="Insect Biochem. Mol. Biol.">
        <title>Genome-wide identification of cuticular protein genes in the silkworm, Bombyx mori.</title>
        <authorList>
            <person name="Futahashi R."/>
            <person name="Okamoto S."/>
            <person name="Kawasaki H."/>
            <person name="Zhong Y."/>
            <person name="Iwanaga M."/>
            <person name="Mita K."/>
            <person name="Fujiwara H."/>
        </authorList>
    </citation>
    <scope>NUCLEOTIDE SEQUENCE</scope>
</reference>
<gene>
    <name evidence="6" type="primary">BmorCPR6</name>
    <name evidence="7" type="synonym">100379460</name>
</gene>
<dbReference type="InParanoid" id="C0H6J7"/>
<dbReference type="CTD" id="100379460"/>
<feature type="region of interest" description="Disordered" evidence="4">
    <location>
        <begin position="68"/>
        <end position="89"/>
    </location>
</feature>
<keyword evidence="1 3" id="KW-0193">Cuticle</keyword>
<dbReference type="PROSITE" id="PS51155">
    <property type="entry name" value="CHIT_BIND_RR_2"/>
    <property type="match status" value="1"/>
</dbReference>
<evidence type="ECO:0000313" key="8">
    <source>
        <dbReference type="Proteomes" id="UP000005204"/>
    </source>
</evidence>
<evidence type="ECO:0000256" key="4">
    <source>
        <dbReference type="SAM" id="MobiDB-lite"/>
    </source>
</evidence>
<keyword evidence="2 5" id="KW-0732">Signal</keyword>
<dbReference type="GO" id="GO:0062129">
    <property type="term" value="C:chitin-based extracellular matrix"/>
    <property type="evidence" value="ECO:0007669"/>
    <property type="project" value="TreeGrafter"/>
</dbReference>